<comment type="subcellular location">
    <subcellularLocation>
        <location evidence="1">Membrane</location>
        <topology evidence="1">Multi-pass membrane protein</topology>
    </subcellularLocation>
</comment>
<evidence type="ECO:0000256" key="1">
    <source>
        <dbReference type="ARBA" id="ARBA00004141"/>
    </source>
</evidence>
<keyword evidence="3 10" id="KW-0812">Transmembrane</keyword>
<evidence type="ECO:0000256" key="7">
    <source>
        <dbReference type="ARBA" id="ARBA00023136"/>
    </source>
</evidence>
<evidence type="ECO:0000313" key="13">
    <source>
        <dbReference type="Proteomes" id="UP001240483"/>
    </source>
</evidence>
<keyword evidence="8" id="KW-1015">Disulfide bond</keyword>
<reference evidence="12" key="1">
    <citation type="submission" date="2023-05" db="EMBL/GenBank/DDBJ databases">
        <title>Cataloging the Phylogenetic Diversity of Human Bladder Bacteria.</title>
        <authorList>
            <person name="Du J."/>
        </authorList>
    </citation>
    <scope>NUCLEOTIDE SEQUENCE</scope>
    <source>
        <strain evidence="12">UMB9978</strain>
    </source>
</reference>
<accession>A0AAP4FGZ3</accession>
<dbReference type="Proteomes" id="UP001240483">
    <property type="component" value="Unassembled WGS sequence"/>
</dbReference>
<evidence type="ECO:0000256" key="6">
    <source>
        <dbReference type="ARBA" id="ARBA00023002"/>
    </source>
</evidence>
<keyword evidence="5 10" id="KW-1133">Transmembrane helix</keyword>
<proteinExistence type="inferred from homology"/>
<evidence type="ECO:0000256" key="9">
    <source>
        <dbReference type="ARBA" id="ARBA00023284"/>
    </source>
</evidence>
<dbReference type="RefSeq" id="WP_285333294.1">
    <property type="nucleotide sequence ID" value="NZ_JASODW010000007.1"/>
</dbReference>
<organism evidence="12 13">
    <name type="scientific">Pseudoglutamicibacter cumminsii</name>
    <dbReference type="NCBI Taxonomy" id="156979"/>
    <lineage>
        <taxon>Bacteria</taxon>
        <taxon>Bacillati</taxon>
        <taxon>Actinomycetota</taxon>
        <taxon>Actinomycetes</taxon>
        <taxon>Micrococcales</taxon>
        <taxon>Micrococcaceae</taxon>
        <taxon>Pseudoglutamicibacter</taxon>
    </lineage>
</organism>
<feature type="transmembrane region" description="Helical" evidence="10">
    <location>
        <begin position="60"/>
        <end position="81"/>
    </location>
</feature>
<keyword evidence="9" id="KW-0676">Redox-active center</keyword>
<dbReference type="Pfam" id="PF07884">
    <property type="entry name" value="VKOR"/>
    <property type="match status" value="1"/>
</dbReference>
<feature type="transmembrane region" description="Helical" evidence="10">
    <location>
        <begin position="87"/>
        <end position="110"/>
    </location>
</feature>
<evidence type="ECO:0000256" key="10">
    <source>
        <dbReference type="SAM" id="Phobius"/>
    </source>
</evidence>
<dbReference type="AlphaFoldDB" id="A0AAP4FGZ3"/>
<evidence type="ECO:0000313" key="12">
    <source>
        <dbReference type="EMBL" id="MDK6275457.1"/>
    </source>
</evidence>
<evidence type="ECO:0000256" key="4">
    <source>
        <dbReference type="ARBA" id="ARBA00022719"/>
    </source>
</evidence>
<keyword evidence="4" id="KW-0874">Quinone</keyword>
<dbReference type="InterPro" id="IPR012932">
    <property type="entry name" value="VKOR"/>
</dbReference>
<feature type="transmembrane region" description="Helical" evidence="10">
    <location>
        <begin position="131"/>
        <end position="155"/>
    </location>
</feature>
<dbReference type="Gene3D" id="1.20.1440.130">
    <property type="entry name" value="VKOR domain"/>
    <property type="match status" value="1"/>
</dbReference>
<evidence type="ECO:0000259" key="11">
    <source>
        <dbReference type="SMART" id="SM00756"/>
    </source>
</evidence>
<feature type="transmembrane region" description="Helical" evidence="10">
    <location>
        <begin position="34"/>
        <end position="53"/>
    </location>
</feature>
<gene>
    <name evidence="12" type="ORF">QP116_06880</name>
</gene>
<evidence type="ECO:0000256" key="2">
    <source>
        <dbReference type="ARBA" id="ARBA00006214"/>
    </source>
</evidence>
<name>A0AAP4FGZ3_9MICC</name>
<evidence type="ECO:0000256" key="3">
    <source>
        <dbReference type="ARBA" id="ARBA00022692"/>
    </source>
</evidence>
<dbReference type="GO" id="GO:0048038">
    <property type="term" value="F:quinone binding"/>
    <property type="evidence" value="ECO:0007669"/>
    <property type="project" value="UniProtKB-KW"/>
</dbReference>
<protein>
    <submittedName>
        <fullName evidence="12">Vitamin K epoxide reductase family protein</fullName>
    </submittedName>
</protein>
<evidence type="ECO:0000256" key="8">
    <source>
        <dbReference type="ARBA" id="ARBA00023157"/>
    </source>
</evidence>
<dbReference type="InterPro" id="IPR038354">
    <property type="entry name" value="VKOR_sf"/>
</dbReference>
<comment type="caution">
    <text evidence="12">The sequence shown here is derived from an EMBL/GenBank/DDBJ whole genome shotgun (WGS) entry which is preliminary data.</text>
</comment>
<dbReference type="SMART" id="SM00756">
    <property type="entry name" value="VKc"/>
    <property type="match status" value="1"/>
</dbReference>
<keyword evidence="6" id="KW-0560">Oxidoreductase</keyword>
<dbReference type="EMBL" id="JASODW010000007">
    <property type="protein sequence ID" value="MDK6275457.1"/>
    <property type="molecule type" value="Genomic_DNA"/>
</dbReference>
<comment type="similarity">
    <text evidence="2">Belongs to the VKOR family.</text>
</comment>
<dbReference type="GO" id="GO:0016020">
    <property type="term" value="C:membrane"/>
    <property type="evidence" value="ECO:0007669"/>
    <property type="project" value="UniProtKB-SubCell"/>
</dbReference>
<keyword evidence="7 10" id="KW-0472">Membrane</keyword>
<sequence length="158" mass="17283">MFSPVDALVKLLDPALGIVVGDGFEVAISHDVDIGLLAYFGIPLVGNILCVLSGARLGRWYWMGLQLGVTAGTVFVGWLWYQALFVIHILCLYCMIVWAVMIPMVILLTVRNLLHGVIPAPVRVVHWAQEWAWPVVGIVYVAVAGSVVVTFFTALTGY</sequence>
<feature type="domain" description="Vitamin K epoxide reductase" evidence="11">
    <location>
        <begin position="9"/>
        <end position="112"/>
    </location>
</feature>
<dbReference type="GO" id="GO:0016491">
    <property type="term" value="F:oxidoreductase activity"/>
    <property type="evidence" value="ECO:0007669"/>
    <property type="project" value="UniProtKB-KW"/>
</dbReference>
<evidence type="ECO:0000256" key="5">
    <source>
        <dbReference type="ARBA" id="ARBA00022989"/>
    </source>
</evidence>